<dbReference type="SUPFAM" id="SSF55347">
    <property type="entry name" value="Glyceraldehyde-3-phosphate dehydrogenase-like, C-terminal domain"/>
    <property type="match status" value="1"/>
</dbReference>
<sequence length="390" mass="43527">MPQDNKKLRIAMHGVTGRMGTNQHFIRSILAIMQQGGVTLANGSKVKIEPILVGRNSEKLQHLAETVAKREIGSAVEYTTDLDGVLTDPTIDIFFDSASTGHRPKILSKAIDAGKAVYCEKPTALTHAEAEELAAHAKSKNVKNGVVQDKLWLPGMRKLKMLIEQGFFGKILSVRGEFGYWVFPGHDADQPAQRPSWNYRKEDGGSIVLDMICHWEYVISNLFGDIDSIACVATTEIPERIGEDGKTYECTADDAAYSLIKMRDGVTCQINNSWTTRVRRDDLLTLQVDGTKGSAVAGLRECWIQPVSATPKPVWNPDIPQPLNFYEHWQQMPNAVEYDNAFKEQWELFIRHVVEDAPFEWTLNRGANGVRLAEAALKSSAEDTWEVIGE</sequence>
<dbReference type="Pfam" id="PF22725">
    <property type="entry name" value="GFO_IDH_MocA_C3"/>
    <property type="match status" value="1"/>
</dbReference>
<organism evidence="3 4">
    <name type="scientific">Calycomorphotria hydatis</name>
    <dbReference type="NCBI Taxonomy" id="2528027"/>
    <lineage>
        <taxon>Bacteria</taxon>
        <taxon>Pseudomonadati</taxon>
        <taxon>Planctomycetota</taxon>
        <taxon>Planctomycetia</taxon>
        <taxon>Planctomycetales</taxon>
        <taxon>Planctomycetaceae</taxon>
        <taxon>Calycomorphotria</taxon>
    </lineage>
</organism>
<feature type="domain" description="Gfo/Idh/MocA-like oxidoreductase N-terminal" evidence="1">
    <location>
        <begin position="52"/>
        <end position="143"/>
    </location>
</feature>
<dbReference type="RefSeq" id="WP_197440067.1">
    <property type="nucleotide sequence ID" value="NZ_CP036316.1"/>
</dbReference>
<dbReference type="GO" id="GO:0000166">
    <property type="term" value="F:nucleotide binding"/>
    <property type="evidence" value="ECO:0007669"/>
    <property type="project" value="InterPro"/>
</dbReference>
<dbReference type="KEGG" id="chya:V22_20670"/>
<keyword evidence="3" id="KW-0560">Oxidoreductase</keyword>
<feature type="domain" description="GFO/IDH/MocA-like oxidoreductase" evidence="2">
    <location>
        <begin position="156"/>
        <end position="295"/>
    </location>
</feature>
<evidence type="ECO:0000259" key="2">
    <source>
        <dbReference type="Pfam" id="PF22725"/>
    </source>
</evidence>
<dbReference type="GO" id="GO:0033712">
    <property type="term" value="F:1,5-anhydro-D-fructose reductase (1,5-anhydro-D-mannitol-forming) activity"/>
    <property type="evidence" value="ECO:0007669"/>
    <property type="project" value="UniProtKB-EC"/>
</dbReference>
<evidence type="ECO:0000259" key="1">
    <source>
        <dbReference type="Pfam" id="PF01408"/>
    </source>
</evidence>
<gene>
    <name evidence="3" type="primary">afr_2</name>
    <name evidence="3" type="ORF">V22_20670</name>
</gene>
<keyword evidence="4" id="KW-1185">Reference proteome</keyword>
<name>A0A517T8W4_9PLAN</name>
<dbReference type="InterPro" id="IPR036291">
    <property type="entry name" value="NAD(P)-bd_dom_sf"/>
</dbReference>
<dbReference type="InterPro" id="IPR000683">
    <property type="entry name" value="Gfo/Idh/MocA-like_OxRdtase_N"/>
</dbReference>
<dbReference type="InterPro" id="IPR055170">
    <property type="entry name" value="GFO_IDH_MocA-like_dom"/>
</dbReference>
<evidence type="ECO:0000313" key="3">
    <source>
        <dbReference type="EMBL" id="QDT64824.1"/>
    </source>
</evidence>
<dbReference type="Gene3D" id="3.40.50.720">
    <property type="entry name" value="NAD(P)-binding Rossmann-like Domain"/>
    <property type="match status" value="1"/>
</dbReference>
<dbReference type="PANTHER" id="PTHR42840">
    <property type="entry name" value="NAD(P)-BINDING ROSSMANN-FOLD SUPERFAMILY PROTEIN-RELATED"/>
    <property type="match status" value="1"/>
</dbReference>
<protein>
    <submittedName>
        <fullName evidence="3">1,5-anhydro-D-fructose reductase</fullName>
        <ecNumber evidence="3">1.1.1.292</ecNumber>
    </submittedName>
</protein>
<accession>A0A517T8W4</accession>
<dbReference type="Proteomes" id="UP000319976">
    <property type="component" value="Chromosome"/>
</dbReference>
<evidence type="ECO:0000313" key="4">
    <source>
        <dbReference type="Proteomes" id="UP000319976"/>
    </source>
</evidence>
<dbReference type="PANTHER" id="PTHR42840:SF8">
    <property type="entry name" value="OXIDOREDUCTASE"/>
    <property type="match status" value="1"/>
</dbReference>
<dbReference type="SUPFAM" id="SSF51735">
    <property type="entry name" value="NAD(P)-binding Rossmann-fold domains"/>
    <property type="match status" value="1"/>
</dbReference>
<dbReference type="Pfam" id="PF01408">
    <property type="entry name" value="GFO_IDH_MocA"/>
    <property type="match status" value="1"/>
</dbReference>
<dbReference type="AlphaFoldDB" id="A0A517T8W4"/>
<dbReference type="EMBL" id="CP036316">
    <property type="protein sequence ID" value="QDT64824.1"/>
    <property type="molecule type" value="Genomic_DNA"/>
</dbReference>
<dbReference type="Gene3D" id="3.30.360.10">
    <property type="entry name" value="Dihydrodipicolinate Reductase, domain 2"/>
    <property type="match status" value="1"/>
</dbReference>
<proteinExistence type="predicted"/>
<dbReference type="EC" id="1.1.1.292" evidence="3"/>
<reference evidence="3 4" key="1">
    <citation type="submission" date="2019-02" db="EMBL/GenBank/DDBJ databases">
        <title>Deep-cultivation of Planctomycetes and their phenomic and genomic characterization uncovers novel biology.</title>
        <authorList>
            <person name="Wiegand S."/>
            <person name="Jogler M."/>
            <person name="Boedeker C."/>
            <person name="Pinto D."/>
            <person name="Vollmers J."/>
            <person name="Rivas-Marin E."/>
            <person name="Kohn T."/>
            <person name="Peeters S.H."/>
            <person name="Heuer A."/>
            <person name="Rast P."/>
            <person name="Oberbeckmann S."/>
            <person name="Bunk B."/>
            <person name="Jeske O."/>
            <person name="Meyerdierks A."/>
            <person name="Storesund J.E."/>
            <person name="Kallscheuer N."/>
            <person name="Luecker S."/>
            <person name="Lage O.M."/>
            <person name="Pohl T."/>
            <person name="Merkel B.J."/>
            <person name="Hornburger P."/>
            <person name="Mueller R.-W."/>
            <person name="Bruemmer F."/>
            <person name="Labrenz M."/>
            <person name="Spormann A.M."/>
            <person name="Op den Camp H."/>
            <person name="Overmann J."/>
            <person name="Amann R."/>
            <person name="Jetten M.S.M."/>
            <person name="Mascher T."/>
            <person name="Medema M.H."/>
            <person name="Devos D.P."/>
            <person name="Kaster A.-K."/>
            <person name="Ovreas L."/>
            <person name="Rohde M."/>
            <person name="Galperin M.Y."/>
            <person name="Jogler C."/>
        </authorList>
    </citation>
    <scope>NUCLEOTIDE SEQUENCE [LARGE SCALE GENOMIC DNA]</scope>
    <source>
        <strain evidence="3 4">V22</strain>
    </source>
</reference>